<evidence type="ECO:0000313" key="3">
    <source>
        <dbReference type="Proteomes" id="UP000236959"/>
    </source>
</evidence>
<gene>
    <name evidence="2" type="ORF">CLV41_11671</name>
</gene>
<organism evidence="2 3">
    <name type="scientific">Roseibium marinum</name>
    <dbReference type="NCBI Taxonomy" id="281252"/>
    <lineage>
        <taxon>Bacteria</taxon>
        <taxon>Pseudomonadati</taxon>
        <taxon>Pseudomonadota</taxon>
        <taxon>Alphaproteobacteria</taxon>
        <taxon>Hyphomicrobiales</taxon>
        <taxon>Stappiaceae</taxon>
        <taxon>Roseibium</taxon>
    </lineage>
</organism>
<keyword evidence="1" id="KW-0732">Signal</keyword>
<name>A0A2S3UKY2_9HYPH</name>
<feature type="signal peptide" evidence="1">
    <location>
        <begin position="1"/>
        <end position="24"/>
    </location>
</feature>
<evidence type="ECO:0000313" key="2">
    <source>
        <dbReference type="EMBL" id="POF28220.1"/>
    </source>
</evidence>
<dbReference type="EMBL" id="PPCN01000016">
    <property type="protein sequence ID" value="POF28220.1"/>
    <property type="molecule type" value="Genomic_DNA"/>
</dbReference>
<protein>
    <recommendedName>
        <fullName evidence="4">Lipoprotein</fullName>
    </recommendedName>
</protein>
<keyword evidence="3" id="KW-1185">Reference proteome</keyword>
<comment type="caution">
    <text evidence="2">The sequence shown here is derived from an EMBL/GenBank/DDBJ whole genome shotgun (WGS) entry which is preliminary data.</text>
</comment>
<evidence type="ECO:0008006" key="4">
    <source>
        <dbReference type="Google" id="ProtNLM"/>
    </source>
</evidence>
<sequence length="173" mass="18174">MVYSNSGKQMRNLLVISLCALALAACQSGSGRRSALPDQPKLDVPAGAQSVNIAGAPADVRAALVSSAQERGTVVLQNEANMVVLERPMTGANPALDSEFGPSDNGQRVIRIRVRFTGTPCQTLAVQDLAVINNVRTALEQSFVLPGNQNTMQSLQGLKSRAEQGSTCPPLSS</sequence>
<evidence type="ECO:0000256" key="1">
    <source>
        <dbReference type="SAM" id="SignalP"/>
    </source>
</evidence>
<dbReference type="AlphaFoldDB" id="A0A2S3UKY2"/>
<proteinExistence type="predicted"/>
<dbReference type="Proteomes" id="UP000236959">
    <property type="component" value="Unassembled WGS sequence"/>
</dbReference>
<accession>A0A2S3UKY2</accession>
<feature type="chain" id="PRO_5015616769" description="Lipoprotein" evidence="1">
    <location>
        <begin position="25"/>
        <end position="173"/>
    </location>
</feature>
<reference evidence="2 3" key="1">
    <citation type="submission" date="2018-01" db="EMBL/GenBank/DDBJ databases">
        <title>Genomic Encyclopedia of Archaeal and Bacterial Type Strains, Phase II (KMG-II): from individual species to whole genera.</title>
        <authorList>
            <person name="Goeker M."/>
        </authorList>
    </citation>
    <scope>NUCLEOTIDE SEQUENCE [LARGE SCALE GENOMIC DNA]</scope>
    <source>
        <strain evidence="2 3">DSM 17023</strain>
    </source>
</reference>